<evidence type="ECO:0000256" key="1">
    <source>
        <dbReference type="SAM" id="MobiDB-lite"/>
    </source>
</evidence>
<feature type="compositionally biased region" description="Low complexity" evidence="1">
    <location>
        <begin position="79"/>
        <end position="91"/>
    </location>
</feature>
<proteinExistence type="predicted"/>
<reference evidence="2 3" key="1">
    <citation type="journal article" date="2024" name="J Genomics">
        <title>Draft genome sequencing and assembly of Favolaschia claudopus CIRM-BRFM 2984 isolated from oak limbs.</title>
        <authorList>
            <person name="Navarro D."/>
            <person name="Drula E."/>
            <person name="Chaduli D."/>
            <person name="Cazenave R."/>
            <person name="Ahrendt S."/>
            <person name="Wang J."/>
            <person name="Lipzen A."/>
            <person name="Daum C."/>
            <person name="Barry K."/>
            <person name="Grigoriev I.V."/>
            <person name="Favel A."/>
            <person name="Rosso M.N."/>
            <person name="Martin F."/>
        </authorList>
    </citation>
    <scope>NUCLEOTIDE SEQUENCE [LARGE SCALE GENOMIC DNA]</scope>
    <source>
        <strain evidence="2 3">CIRM-BRFM 2984</strain>
    </source>
</reference>
<comment type="caution">
    <text evidence="2">The sequence shown here is derived from an EMBL/GenBank/DDBJ whole genome shotgun (WGS) entry which is preliminary data.</text>
</comment>
<organism evidence="2 3">
    <name type="scientific">Favolaschia claudopus</name>
    <dbReference type="NCBI Taxonomy" id="2862362"/>
    <lineage>
        <taxon>Eukaryota</taxon>
        <taxon>Fungi</taxon>
        <taxon>Dikarya</taxon>
        <taxon>Basidiomycota</taxon>
        <taxon>Agaricomycotina</taxon>
        <taxon>Agaricomycetes</taxon>
        <taxon>Agaricomycetidae</taxon>
        <taxon>Agaricales</taxon>
        <taxon>Marasmiineae</taxon>
        <taxon>Mycenaceae</taxon>
        <taxon>Favolaschia</taxon>
    </lineage>
</organism>
<sequence>MESPEISFKRFPNNITLAALGRVPLCTESEKNMHAAVSRSKPTKPPATQSQQSYEVNRLRPGLPASSLFLPPPDPDSPTPANRRNNIQAARRPPRPPPPGEDVDTLCYAYESLMDLYDGLDYFRCPSPDAPKPEAANHARPSAPEFVRASTVLDAMDLKRPPPPDGDLVPLNYHWLLHLGCTLLPYGPNCVCFDDACRAVLSLDAMGRHVIQQHRVQIQACCDFCPLTFITDDGIKRHVRDAAGHRGRSGEERRKLLQEFEGHSAVIQMRASCRNHRVSEVDEVEKELNAMFEQALQDRVLGKRPLKSRGKTPLPPPFRV</sequence>
<dbReference type="AlphaFoldDB" id="A0AAW0DKK5"/>
<accession>A0AAW0DKK5</accession>
<keyword evidence="3" id="KW-1185">Reference proteome</keyword>
<feature type="compositionally biased region" description="Polar residues" evidence="1">
    <location>
        <begin position="46"/>
        <end position="55"/>
    </location>
</feature>
<evidence type="ECO:0000313" key="3">
    <source>
        <dbReference type="Proteomes" id="UP001362999"/>
    </source>
</evidence>
<protein>
    <recommendedName>
        <fullName evidence="4">C2H2-type domain-containing protein</fullName>
    </recommendedName>
</protein>
<evidence type="ECO:0008006" key="4">
    <source>
        <dbReference type="Google" id="ProtNLM"/>
    </source>
</evidence>
<feature type="region of interest" description="Disordered" evidence="1">
    <location>
        <begin position="31"/>
        <end position="104"/>
    </location>
</feature>
<dbReference type="EMBL" id="JAWWNJ010000007">
    <property type="protein sequence ID" value="KAK7051947.1"/>
    <property type="molecule type" value="Genomic_DNA"/>
</dbReference>
<evidence type="ECO:0000313" key="2">
    <source>
        <dbReference type="EMBL" id="KAK7051947.1"/>
    </source>
</evidence>
<gene>
    <name evidence="2" type="ORF">R3P38DRAFT_3255192</name>
</gene>
<dbReference type="Proteomes" id="UP001362999">
    <property type="component" value="Unassembled WGS sequence"/>
</dbReference>
<name>A0AAW0DKK5_9AGAR</name>